<organism evidence="3 4">
    <name type="scientific">Magallana gigas</name>
    <name type="common">Pacific oyster</name>
    <name type="synonym">Crassostrea gigas</name>
    <dbReference type="NCBI Taxonomy" id="29159"/>
    <lineage>
        <taxon>Eukaryota</taxon>
        <taxon>Metazoa</taxon>
        <taxon>Spiralia</taxon>
        <taxon>Lophotrochozoa</taxon>
        <taxon>Mollusca</taxon>
        <taxon>Bivalvia</taxon>
        <taxon>Autobranchia</taxon>
        <taxon>Pteriomorphia</taxon>
        <taxon>Ostreida</taxon>
        <taxon>Ostreoidea</taxon>
        <taxon>Ostreidae</taxon>
        <taxon>Magallana</taxon>
    </lineage>
</organism>
<dbReference type="InterPro" id="IPR031981">
    <property type="entry name" value="MIEAP_C"/>
</dbReference>
<sequence>MDTVMARQEYNERQQEMQAEEGQGATFRSRDEWIDTLPKAWRHHVLFEKETQLKESFIYFTNLLKGFKRNCRRLERFADKPEQNSKLRFICDIDDEEYDALLSGMENVQVKFSFFTNVSHLKSDLGELVEECAKQKRTAITMCENMAEIEGKPKCVPLKAWNILDNDSKQFVMRVNQGKGTDEAQLQHISQGLKGLMNMICKIQDENITLKRDIDLLCRKNMKVEEEKAFVEDQLSNSRIHLQSLQNQLRNKTASQGQISANYVTHLEKQVKELQQQNITCVKPLEKHVKELQQKNIECEKKVDALKLEKEALLTRLSEIAGTRLTSNNPGITDLSDEFRPLKLNDMFREMYDDKWTDAMEDLSSGGLQDKVAVTLLLQIVKEAFSLCTDSHLLLLLLPECQLLECVQESDPSQRKLHALDNILTEEDRTGLRRSTGELKRKHHKYLIQACQEKFTSIVSKLIQRRMQLCTSSGDCDVYKGDRDKLCEQHEQKGDFGKAVYKKAANPPETEYHNTPKRQKFTTGSNSLNISNAVGKENIPDRKANSARADFAKPIIDGHVTEQSEITLDNDKFSNVLNFASDVVEVCWWMRCTQPPVHLDFSIPVDGKFSPELYKAYTKSGQTIDYVVWPVMYLHEHGPLLSKGVAQPV</sequence>
<dbReference type="Pfam" id="PF16026">
    <property type="entry name" value="MIEAP"/>
    <property type="match status" value="1"/>
</dbReference>
<keyword evidence="4" id="KW-1185">Reference proteome</keyword>
<reference evidence="3" key="1">
    <citation type="submission" date="2022-08" db="UniProtKB">
        <authorList>
            <consortium name="EnsemblMetazoa"/>
        </authorList>
    </citation>
    <scope>IDENTIFICATION</scope>
    <source>
        <strain evidence="3">05x7-T-G4-1.051#20</strain>
    </source>
</reference>
<dbReference type="AlphaFoldDB" id="A0A8W8KQP3"/>
<feature type="domain" description="Mitochondria-eating protein C-terminal" evidence="2">
    <location>
        <begin position="572"/>
        <end position="647"/>
    </location>
</feature>
<accession>A0A8W8KQP3</accession>
<name>A0A8W8KQP3_MAGGI</name>
<evidence type="ECO:0000256" key="1">
    <source>
        <dbReference type="SAM" id="Coils"/>
    </source>
</evidence>
<dbReference type="OrthoDB" id="6072791at2759"/>
<proteinExistence type="predicted"/>
<dbReference type="Proteomes" id="UP000005408">
    <property type="component" value="Unassembled WGS sequence"/>
</dbReference>
<evidence type="ECO:0000313" key="3">
    <source>
        <dbReference type="EnsemblMetazoa" id="G24648.1:cds"/>
    </source>
</evidence>
<evidence type="ECO:0000259" key="2">
    <source>
        <dbReference type="Pfam" id="PF16026"/>
    </source>
</evidence>
<feature type="coiled-coil region" evidence="1">
    <location>
        <begin position="214"/>
        <end position="248"/>
    </location>
</feature>
<evidence type="ECO:0000313" key="4">
    <source>
        <dbReference type="Proteomes" id="UP000005408"/>
    </source>
</evidence>
<protein>
    <recommendedName>
        <fullName evidence="2">Mitochondria-eating protein C-terminal domain-containing protein</fullName>
    </recommendedName>
</protein>
<dbReference type="EnsemblMetazoa" id="G24648.1">
    <property type="protein sequence ID" value="G24648.1:cds"/>
    <property type="gene ID" value="G24648"/>
</dbReference>
<keyword evidence="1" id="KW-0175">Coiled coil</keyword>
<feature type="coiled-coil region" evidence="1">
    <location>
        <begin position="289"/>
        <end position="316"/>
    </location>
</feature>